<feature type="modified residue" description="N6-carboxylysine" evidence="3">
    <location>
        <position position="163"/>
    </location>
</feature>
<protein>
    <submittedName>
        <fullName evidence="4">Metal-dependent phosphotriesterase family hydrolase</fullName>
        <ecNumber evidence="4">3.1.1.104</ecNumber>
    </submittedName>
</protein>
<evidence type="ECO:0000256" key="1">
    <source>
        <dbReference type="ARBA" id="ARBA00022723"/>
    </source>
</evidence>
<dbReference type="EC" id="3.1.1.104" evidence="4"/>
<keyword evidence="2 4" id="KW-0378">Hydrolase</keyword>
<dbReference type="RefSeq" id="WP_354025051.1">
    <property type="nucleotide sequence ID" value="NZ_JBEPSJ010000002.1"/>
</dbReference>
<reference evidence="4 5" key="1">
    <citation type="submission" date="2024-06" db="EMBL/GenBank/DDBJ databases">
        <title>Sorghum-associated microbial communities from plants grown in Nebraska, USA.</title>
        <authorList>
            <person name="Schachtman D."/>
        </authorList>
    </citation>
    <scope>NUCLEOTIDE SEQUENCE [LARGE SCALE GENOMIC DNA]</scope>
    <source>
        <strain evidence="4 5">2857</strain>
    </source>
</reference>
<evidence type="ECO:0000313" key="5">
    <source>
        <dbReference type="Proteomes" id="UP001549257"/>
    </source>
</evidence>
<proteinExistence type="inferred from homology"/>
<dbReference type="EMBL" id="JBEPSJ010000002">
    <property type="protein sequence ID" value="MET4582897.1"/>
    <property type="molecule type" value="Genomic_DNA"/>
</dbReference>
<dbReference type="PROSITE" id="PS51347">
    <property type="entry name" value="PHOSPHOTRIESTERASE_2"/>
    <property type="match status" value="1"/>
</dbReference>
<comment type="similarity">
    <text evidence="3">Belongs to the metallo-dependent hydrolases superfamily. Phosphotriesterase family.</text>
</comment>
<dbReference type="Pfam" id="PF02126">
    <property type="entry name" value="PTE"/>
    <property type="match status" value="1"/>
</dbReference>
<dbReference type="GO" id="GO:0016787">
    <property type="term" value="F:hydrolase activity"/>
    <property type="evidence" value="ECO:0007669"/>
    <property type="project" value="UniProtKB-KW"/>
</dbReference>
<dbReference type="PANTHER" id="PTHR10819">
    <property type="entry name" value="PHOSPHOTRIESTERASE-RELATED"/>
    <property type="match status" value="1"/>
</dbReference>
<sequence length="333" mass="35383">MPTGELLPAAGRVRTVLGDAPSIDLGRVNYHEHLFQASPLLPGDDLNDETLSGAELGRLAESGFECMVDATPVGLGRRPDALARVSAASGVRVIATTGRHRDAHYPEQQWILDASADEWAAITLRELTVGQALDDTAYGRLPLDDVATAQAPDGADVRAGMLKAAIDYWAISRGERAALEGVAASHAATGAPIMVHTESCSAALEVITLLESYGVRPARVVIAHADRTPDPHLHAEIAATGASVGYDGAGRLRLWPDAVLIDSLAALVESGHADRVLLGADVARASRYESYGGMPGLAYLGRRFVPRLQQRLGDRVVQGILVDNPGRFLEWQN</sequence>
<dbReference type="Proteomes" id="UP001549257">
    <property type="component" value="Unassembled WGS sequence"/>
</dbReference>
<dbReference type="SUPFAM" id="SSF51556">
    <property type="entry name" value="Metallo-dependent hydrolases"/>
    <property type="match status" value="1"/>
</dbReference>
<accession>A0ABV2QQX7</accession>
<gene>
    <name evidence="4" type="ORF">ABIE21_002407</name>
</gene>
<keyword evidence="5" id="KW-1185">Reference proteome</keyword>
<dbReference type="InterPro" id="IPR001559">
    <property type="entry name" value="Phosphotriesterase"/>
</dbReference>
<dbReference type="InterPro" id="IPR032466">
    <property type="entry name" value="Metal_Hydrolase"/>
</dbReference>
<dbReference type="Gene3D" id="3.20.20.140">
    <property type="entry name" value="Metal-dependent hydrolases"/>
    <property type="match status" value="1"/>
</dbReference>
<dbReference type="PIRSF" id="PIRSF016839">
    <property type="entry name" value="PhP"/>
    <property type="match status" value="1"/>
</dbReference>
<evidence type="ECO:0000256" key="2">
    <source>
        <dbReference type="ARBA" id="ARBA00022801"/>
    </source>
</evidence>
<evidence type="ECO:0000313" key="4">
    <source>
        <dbReference type="EMBL" id="MET4582897.1"/>
    </source>
</evidence>
<evidence type="ECO:0000256" key="3">
    <source>
        <dbReference type="PROSITE-ProRule" id="PRU00679"/>
    </source>
</evidence>
<dbReference type="PANTHER" id="PTHR10819:SF3">
    <property type="entry name" value="PHOSPHOTRIESTERASE-RELATED PROTEIN"/>
    <property type="match status" value="1"/>
</dbReference>
<keyword evidence="1" id="KW-0479">Metal-binding</keyword>
<comment type="caution">
    <text evidence="4">The sequence shown here is derived from an EMBL/GenBank/DDBJ whole genome shotgun (WGS) entry which is preliminary data.</text>
</comment>
<organism evidence="4 5">
    <name type="scientific">Conyzicola nivalis</name>
    <dbReference type="NCBI Taxonomy" id="1477021"/>
    <lineage>
        <taxon>Bacteria</taxon>
        <taxon>Bacillati</taxon>
        <taxon>Actinomycetota</taxon>
        <taxon>Actinomycetes</taxon>
        <taxon>Micrococcales</taxon>
        <taxon>Microbacteriaceae</taxon>
        <taxon>Conyzicola</taxon>
    </lineage>
</organism>
<name>A0ABV2QQX7_9MICO</name>